<dbReference type="RefSeq" id="WP_256860905.1">
    <property type="nucleotide sequence ID" value="NZ_FKLO01000031.1"/>
</dbReference>
<keyword evidence="4" id="KW-1133">Transmembrane helix</keyword>
<dbReference type="InterPro" id="IPR003661">
    <property type="entry name" value="HisK_dim/P_dom"/>
</dbReference>
<dbReference type="PANTHER" id="PTHR43065">
    <property type="entry name" value="SENSOR HISTIDINE KINASE"/>
    <property type="match status" value="1"/>
</dbReference>
<dbReference type="CDD" id="cd00082">
    <property type="entry name" value="HisKA"/>
    <property type="match status" value="1"/>
</dbReference>
<feature type="domain" description="Histidine kinase" evidence="5">
    <location>
        <begin position="362"/>
        <end position="570"/>
    </location>
</feature>
<dbReference type="EMBL" id="FKLO01000031">
    <property type="protein sequence ID" value="SAM60530.1"/>
    <property type="molecule type" value="Genomic_DNA"/>
</dbReference>
<dbReference type="InterPro" id="IPR036890">
    <property type="entry name" value="HATPase_C_sf"/>
</dbReference>
<name>A0A1C3H320_9GAMM</name>
<gene>
    <name evidence="6" type="ORF">CHUV0807_0730</name>
</gene>
<dbReference type="Gene3D" id="3.30.565.10">
    <property type="entry name" value="Histidine kinase-like ATPase, C-terminal domain"/>
    <property type="match status" value="1"/>
</dbReference>
<organism evidence="6 7">
    <name type="scientific">Cardiobacterium hominis</name>
    <dbReference type="NCBI Taxonomy" id="2718"/>
    <lineage>
        <taxon>Bacteria</taxon>
        <taxon>Pseudomonadati</taxon>
        <taxon>Pseudomonadota</taxon>
        <taxon>Gammaproteobacteria</taxon>
        <taxon>Cardiobacteriales</taxon>
        <taxon>Cardiobacteriaceae</taxon>
        <taxon>Cardiobacterium</taxon>
    </lineage>
</organism>
<evidence type="ECO:0000256" key="1">
    <source>
        <dbReference type="ARBA" id="ARBA00000085"/>
    </source>
</evidence>
<dbReference type="PANTHER" id="PTHR43065:SF52">
    <property type="entry name" value="SENSOR PROTEIN KINASE PILS"/>
    <property type="match status" value="1"/>
</dbReference>
<evidence type="ECO:0000256" key="2">
    <source>
        <dbReference type="ARBA" id="ARBA00012438"/>
    </source>
</evidence>
<dbReference type="GO" id="GO:0000155">
    <property type="term" value="F:phosphorelay sensor kinase activity"/>
    <property type="evidence" value="ECO:0007669"/>
    <property type="project" value="InterPro"/>
</dbReference>
<evidence type="ECO:0000256" key="3">
    <source>
        <dbReference type="ARBA" id="ARBA00022553"/>
    </source>
</evidence>
<dbReference type="Pfam" id="PF02518">
    <property type="entry name" value="HATPase_c"/>
    <property type="match status" value="1"/>
</dbReference>
<keyword evidence="3" id="KW-0597">Phosphoprotein</keyword>
<dbReference type="SUPFAM" id="SSF55874">
    <property type="entry name" value="ATPase domain of HSP90 chaperone/DNA topoisomerase II/histidine kinase"/>
    <property type="match status" value="1"/>
</dbReference>
<proteinExistence type="predicted"/>
<feature type="transmembrane region" description="Helical" evidence="4">
    <location>
        <begin position="125"/>
        <end position="143"/>
    </location>
</feature>
<sequence>MLRDDIQIPLHDPGRIIKITGEESVLYRASMLRVFNVVRVVVVMLFLLGFILTGGGTGKVLPFGLGGTNWLSALITLYVAVMSLHWLGSLRTPVSEKIFLSNAVCDAFVLGLLILNLGLLNNSSLLMLSILNAVLLSAMTLTVRQSVVYGVALVVIWMMMAAILQAVPLVPWQKMGEMPWSACFSQLLAALGHDSLSWLEPAVIATGMALLAVLVSYLSTQGRDNRINAELSRNYTHQLRKMNDSIIEDMQNGLLVVSSNSSILTLNRQARTIFGLMEKAKVPRNLGELLPELAKRFGRWQHMRFNDSRTLDIGKGSYSLSFNALKTDEDMPLTLIMLENIDESYQRVRETRLASLGRLTAGIAHEIRNPLSSVQSAADLMEEMSEDPKVHFLTDKIRNNTQRINNIISDILNLFSDKPRNTKLIPLNPFLQAVISEARTNDETSRAKIRSDIDATKEYAVFFDAGHLEQILHNLMLNAVKHAGRDDVEITVRTRIGDVGRFLYIDIQDNGRGVGADDEERIFEPFFSKRHGTGLGLYLVREMCVANQAQIVYVRKEIGACFRLTMERYLANEDDPNEDIHLQ</sequence>
<evidence type="ECO:0000256" key="4">
    <source>
        <dbReference type="SAM" id="Phobius"/>
    </source>
</evidence>
<dbReference type="PRINTS" id="PR00344">
    <property type="entry name" value="BCTRLSENSOR"/>
</dbReference>
<evidence type="ECO:0000313" key="6">
    <source>
        <dbReference type="EMBL" id="SAM60530.1"/>
    </source>
</evidence>
<dbReference type="SUPFAM" id="SSF47384">
    <property type="entry name" value="Homodimeric domain of signal transducing histidine kinase"/>
    <property type="match status" value="1"/>
</dbReference>
<feature type="transmembrane region" description="Helical" evidence="4">
    <location>
        <begin position="37"/>
        <end position="58"/>
    </location>
</feature>
<dbReference type="InterPro" id="IPR036097">
    <property type="entry name" value="HisK_dim/P_sf"/>
</dbReference>
<dbReference type="InterPro" id="IPR003594">
    <property type="entry name" value="HATPase_dom"/>
</dbReference>
<dbReference type="SMART" id="SM00388">
    <property type="entry name" value="HisKA"/>
    <property type="match status" value="1"/>
</dbReference>
<dbReference type="PROSITE" id="PS50109">
    <property type="entry name" value="HIS_KIN"/>
    <property type="match status" value="1"/>
</dbReference>
<dbReference type="InterPro" id="IPR004358">
    <property type="entry name" value="Sig_transdc_His_kin-like_C"/>
</dbReference>
<dbReference type="AlphaFoldDB" id="A0A1C3H320"/>
<dbReference type="InterPro" id="IPR005467">
    <property type="entry name" value="His_kinase_dom"/>
</dbReference>
<keyword evidence="4" id="KW-0812">Transmembrane</keyword>
<accession>A0A1C3H320</accession>
<dbReference type="Pfam" id="PF00512">
    <property type="entry name" value="HisKA"/>
    <property type="match status" value="1"/>
</dbReference>
<protein>
    <recommendedName>
        <fullName evidence="2">histidine kinase</fullName>
        <ecNumber evidence="2">2.7.13.3</ecNumber>
    </recommendedName>
</protein>
<dbReference type="EC" id="2.7.13.3" evidence="2"/>
<evidence type="ECO:0000259" key="5">
    <source>
        <dbReference type="PROSITE" id="PS50109"/>
    </source>
</evidence>
<keyword evidence="4" id="KW-0472">Membrane</keyword>
<dbReference type="CDD" id="cd00075">
    <property type="entry name" value="HATPase"/>
    <property type="match status" value="1"/>
</dbReference>
<comment type="catalytic activity">
    <reaction evidence="1">
        <text>ATP + protein L-histidine = ADP + protein N-phospho-L-histidine.</text>
        <dbReference type="EC" id="2.7.13.3"/>
    </reaction>
</comment>
<evidence type="ECO:0000313" key="7">
    <source>
        <dbReference type="Proteomes" id="UP000190837"/>
    </source>
</evidence>
<dbReference type="Proteomes" id="UP000190837">
    <property type="component" value="Unassembled WGS sequence"/>
</dbReference>
<feature type="transmembrane region" description="Helical" evidence="4">
    <location>
        <begin position="70"/>
        <end position="87"/>
    </location>
</feature>
<reference evidence="7" key="1">
    <citation type="submission" date="2016-04" db="EMBL/GenBank/DDBJ databases">
        <authorList>
            <person name="Tagini F."/>
        </authorList>
    </citation>
    <scope>NUCLEOTIDE SEQUENCE [LARGE SCALE GENOMIC DNA]</scope>
    <source>
        <strain evidence="7">CHUV0807</strain>
    </source>
</reference>
<feature type="transmembrane region" description="Helical" evidence="4">
    <location>
        <begin position="150"/>
        <end position="170"/>
    </location>
</feature>
<dbReference type="SMART" id="SM00387">
    <property type="entry name" value="HATPase_c"/>
    <property type="match status" value="1"/>
</dbReference>
<dbReference type="Gene3D" id="1.10.287.130">
    <property type="match status" value="1"/>
</dbReference>
<feature type="transmembrane region" description="Helical" evidence="4">
    <location>
        <begin position="99"/>
        <end position="119"/>
    </location>
</feature>
<feature type="transmembrane region" description="Helical" evidence="4">
    <location>
        <begin position="198"/>
        <end position="218"/>
    </location>
</feature>
<dbReference type="Gene3D" id="3.30.450.20">
    <property type="entry name" value="PAS domain"/>
    <property type="match status" value="1"/>
</dbReference>